<dbReference type="EMBL" id="AFBM01000007">
    <property type="protein sequence ID" value="EGF53938.1"/>
    <property type="molecule type" value="Genomic_DNA"/>
</dbReference>
<accession>A0ABN0CR55</accession>
<keyword evidence="2" id="KW-1185">Reference proteome</keyword>
<gene>
    <name evidence="1" type="ORF">HMPREF9445_00675</name>
</gene>
<proteinExistence type="predicted"/>
<sequence length="272" mass="30923">MQIITLYALAGKHFTAKQRRYDTNTGAFIVFYFTKGERKLLGCSYAGEPGEETQKPQTAPALGGKFEIAMQKEVLVTDTDLRYGRTKRQISKSGQQFIKVNDQFRAGFLDAPMNVAHTLQIGRYFDKVVRHTARQAHPLIGRCRLEIRTEKALYRSLNTAIEEPGQMTGIAFTHQHFHDFMSVAAQKPFHGNGLGEMSPPLSLNNKKNFHLCTVCMLFTLHVFGKSHAGSRLYGVIVSIRFHVHISFLFDDTKMSESCFRCMWGRLQFYLTG</sequence>
<comment type="caution">
    <text evidence="1">The sequence shown here is derived from an EMBL/GenBank/DDBJ whole genome shotgun (WGS) entry which is preliminary data.</text>
</comment>
<dbReference type="Proteomes" id="UP000010321">
    <property type="component" value="Unassembled WGS sequence"/>
</dbReference>
<evidence type="ECO:0000313" key="2">
    <source>
        <dbReference type="Proteomes" id="UP000010321"/>
    </source>
</evidence>
<organism evidence="1 2">
    <name type="scientific">Bacteroides clarus YIT 12056</name>
    <dbReference type="NCBI Taxonomy" id="762984"/>
    <lineage>
        <taxon>Bacteria</taxon>
        <taxon>Pseudomonadati</taxon>
        <taxon>Bacteroidota</taxon>
        <taxon>Bacteroidia</taxon>
        <taxon>Bacteroidales</taxon>
        <taxon>Bacteroidaceae</taxon>
        <taxon>Bacteroides</taxon>
    </lineage>
</organism>
<name>A0ABN0CR55_9BACE</name>
<evidence type="ECO:0000313" key="1">
    <source>
        <dbReference type="EMBL" id="EGF53938.1"/>
    </source>
</evidence>
<reference evidence="1 2" key="1">
    <citation type="submission" date="2011-02" db="EMBL/GenBank/DDBJ databases">
        <authorList>
            <person name="Weinstock G."/>
            <person name="Sodergren E."/>
            <person name="Clifton S."/>
            <person name="Fulton L."/>
            <person name="Fulton B."/>
            <person name="Courtney L."/>
            <person name="Fronick C."/>
            <person name="Harrison M."/>
            <person name="Strong C."/>
            <person name="Farmer C."/>
            <person name="Delahaunty K."/>
            <person name="Markovic C."/>
            <person name="Hall O."/>
            <person name="Minx P."/>
            <person name="Tomlinson C."/>
            <person name="Mitreva M."/>
            <person name="Hou S."/>
            <person name="Chen J."/>
            <person name="Wollam A."/>
            <person name="Pepin K.H."/>
            <person name="Johnson M."/>
            <person name="Bhonagiri V."/>
            <person name="Zhang X."/>
            <person name="Suruliraj S."/>
            <person name="Warren W."/>
            <person name="Chinwalla A."/>
            <person name="Mardis E.R."/>
            <person name="Wilson R.K."/>
        </authorList>
    </citation>
    <scope>NUCLEOTIDE SEQUENCE [LARGE SCALE GENOMIC DNA]</scope>
    <source>
        <strain evidence="1 2">YIT 12056</strain>
    </source>
</reference>
<protein>
    <submittedName>
        <fullName evidence="1">Uncharacterized protein</fullName>
    </submittedName>
</protein>